<dbReference type="AlphaFoldDB" id="A0A1X0QV71"/>
<organism evidence="1">
    <name type="scientific">Rhizopus microsporus var. microsporus</name>
    <dbReference type="NCBI Taxonomy" id="86635"/>
    <lineage>
        <taxon>Eukaryota</taxon>
        <taxon>Fungi</taxon>
        <taxon>Fungi incertae sedis</taxon>
        <taxon>Mucoromycota</taxon>
        <taxon>Mucoromycotina</taxon>
        <taxon>Mucoromycetes</taxon>
        <taxon>Mucorales</taxon>
        <taxon>Mucorineae</taxon>
        <taxon>Rhizopodaceae</taxon>
        <taxon>Rhizopus</taxon>
    </lineage>
</organism>
<evidence type="ECO:0000313" key="1">
    <source>
        <dbReference type="EMBL" id="ORE03656.1"/>
    </source>
</evidence>
<accession>A0A1X0QV71</accession>
<proteinExistence type="predicted"/>
<gene>
    <name evidence="1" type="ORF">BCV72DRAFT_232770</name>
</gene>
<dbReference type="VEuPathDB" id="FungiDB:BCV72DRAFT_232770"/>
<dbReference type="EMBL" id="KV921996">
    <property type="protein sequence ID" value="ORE03656.1"/>
    <property type="molecule type" value="Genomic_DNA"/>
</dbReference>
<name>A0A1X0QV71_RHIZD</name>
<reference evidence="1" key="1">
    <citation type="journal article" date="2016" name="Proc. Natl. Acad. Sci. U.S.A.">
        <title>Lipid metabolic changes in an early divergent fungus govern the establishment of a mutualistic symbiosis with endobacteria.</title>
        <authorList>
            <person name="Lastovetsky O.A."/>
            <person name="Gaspar M.L."/>
            <person name="Mondo S.J."/>
            <person name="LaButti K.M."/>
            <person name="Sandor L."/>
            <person name="Grigoriev I.V."/>
            <person name="Henry S.A."/>
            <person name="Pawlowska T.E."/>
        </authorList>
    </citation>
    <scope>NUCLEOTIDE SEQUENCE [LARGE SCALE GENOMIC DNA]</scope>
    <source>
        <strain evidence="1">ATCC 52814</strain>
    </source>
</reference>
<protein>
    <submittedName>
        <fullName evidence="1">Uncharacterized protein</fullName>
    </submittedName>
</protein>
<sequence>MKQSNHYIHNYDSLYQLRQLQTKFSKLLTYSRYRTASVQTDSYMCQPYTIFTFANCDNAKDVPDENIYQLHCVLKYSIKV</sequence>
<dbReference type="Proteomes" id="UP000242414">
    <property type="component" value="Unassembled WGS sequence"/>
</dbReference>